<dbReference type="InterPro" id="IPR001646">
    <property type="entry name" value="5peptide_repeat"/>
</dbReference>
<name>A0A016AYV6_BACFG</name>
<accession>A0A016AYV6</accession>
<dbReference type="Gene3D" id="2.160.20.80">
    <property type="entry name" value="E3 ubiquitin-protein ligase SopA"/>
    <property type="match status" value="1"/>
</dbReference>
<comment type="caution">
    <text evidence="1">The sequence shown here is derived from an EMBL/GenBank/DDBJ whole genome shotgun (WGS) entry which is preliminary data.</text>
</comment>
<dbReference type="EMBL" id="JGDS01000041">
    <property type="protein sequence ID" value="EXZ74288.1"/>
    <property type="molecule type" value="Genomic_DNA"/>
</dbReference>
<dbReference type="SUPFAM" id="SSF141571">
    <property type="entry name" value="Pentapeptide repeat-like"/>
    <property type="match status" value="1"/>
</dbReference>
<organism evidence="1 2">
    <name type="scientific">Bacteroides fragilis str. 3976T8</name>
    <dbReference type="NCBI Taxonomy" id="1339314"/>
    <lineage>
        <taxon>Bacteria</taxon>
        <taxon>Pseudomonadati</taxon>
        <taxon>Bacteroidota</taxon>
        <taxon>Bacteroidia</taxon>
        <taxon>Bacteroidales</taxon>
        <taxon>Bacteroidaceae</taxon>
        <taxon>Bacteroides</taxon>
    </lineage>
</organism>
<evidence type="ECO:0000313" key="2">
    <source>
        <dbReference type="Proteomes" id="UP000020938"/>
    </source>
</evidence>
<reference evidence="1 2" key="1">
    <citation type="submission" date="2014-02" db="EMBL/GenBank/DDBJ databases">
        <authorList>
            <person name="Sears C."/>
            <person name="Carroll K."/>
            <person name="Sack B.R."/>
            <person name="Qadri F."/>
            <person name="Myers L.L."/>
            <person name="Chung G.-T."/>
            <person name="Escheverria P."/>
            <person name="Fraser C.M."/>
            <person name="Sadzewicz L."/>
            <person name="Shefchek K.A."/>
            <person name="Tallon L."/>
            <person name="Das S.P."/>
            <person name="Daugherty S."/>
            <person name="Mongodin E.F."/>
        </authorList>
    </citation>
    <scope>NUCLEOTIDE SEQUENCE [LARGE SCALE GENOMIC DNA]</scope>
    <source>
        <strain evidence="1 2">3976T8</strain>
    </source>
</reference>
<sequence>MKPTIKKVQPVKVVAPFLNSQSESPVPLDALTDQEKVSDLYFLKGTVHQIAKPYLSINNCTFKQQIFSECQFKSAQLTDVRFENCDLSNVSFAGTTFYRVEFISCKLLGTGFPEATLNHVLMDHCYGQYINLSMVKMRTARFSHCNFRNGSLNDSKLMPAAFDTCELLEADFSHTSLKGIDLRNSRIAGIQLNIADLKGAIVSSLQAIDLLPLLGVKIEDD</sequence>
<dbReference type="AlphaFoldDB" id="A0A016AYV6"/>
<dbReference type="PANTHER" id="PTHR42999:SF1">
    <property type="entry name" value="PENTAPEPTIDE REPEAT-CONTAINING PROTEIN"/>
    <property type="match status" value="1"/>
</dbReference>
<dbReference type="RefSeq" id="WP_005785742.1">
    <property type="nucleotide sequence ID" value="NZ_JGDS01000041.1"/>
</dbReference>
<dbReference type="PANTHER" id="PTHR42999">
    <property type="entry name" value="ANTIBIOTIC RESISTANCE PROTEIN MCBG"/>
    <property type="match status" value="1"/>
</dbReference>
<proteinExistence type="predicted"/>
<dbReference type="PATRIC" id="fig|1339314.3.peg.1536"/>
<gene>
    <name evidence="1" type="ORF">M123_1312</name>
</gene>
<protein>
    <submittedName>
        <fullName evidence="1">Pentapeptide repeats family protein</fullName>
    </submittedName>
</protein>
<evidence type="ECO:0000313" key="1">
    <source>
        <dbReference type="EMBL" id="EXZ74288.1"/>
    </source>
</evidence>
<dbReference type="InterPro" id="IPR052949">
    <property type="entry name" value="PA_immunity-related"/>
</dbReference>
<dbReference type="Pfam" id="PF13599">
    <property type="entry name" value="Pentapeptide_4"/>
    <property type="match status" value="1"/>
</dbReference>
<dbReference type="Proteomes" id="UP000020938">
    <property type="component" value="Unassembled WGS sequence"/>
</dbReference>